<protein>
    <submittedName>
        <fullName evidence="1">Uncharacterized protein</fullName>
    </submittedName>
</protein>
<evidence type="ECO:0000313" key="1">
    <source>
        <dbReference type="EMBL" id="CAK0787734.1"/>
    </source>
</evidence>
<name>A0AAV1IKU9_9CHLO</name>
<keyword evidence="2" id="KW-1185">Reference proteome</keyword>
<gene>
    <name evidence="1" type="ORF">CVIRNUC_010956</name>
</gene>
<dbReference type="Proteomes" id="UP001314263">
    <property type="component" value="Unassembled WGS sequence"/>
</dbReference>
<proteinExistence type="predicted"/>
<evidence type="ECO:0000313" key="2">
    <source>
        <dbReference type="Proteomes" id="UP001314263"/>
    </source>
</evidence>
<sequence>MNSCGTQELPSQKNKDSSRAKLLVEAKKKVGSTPLEEAILQYPVETWRVWSSIHPRSYSENSEEFPEKLENLQRNAQEVRTWNAEHRGDPDEFLELNNFADYSWGGKTLTGVPGGLYQGSISYHGKVPSEQKPPPLSVLCRRIMDHAACLRAELLEEAKKKIGSTPLEEAILQYPVETWRVWSSTYPRKYTEDSEEFPKRLENLQKSAQIVRTWNARHSRQPDELLALNNTADRAPWSMTMPGVPGGLTPGSIPDHYKLPDEQELPLQKKDGFSRAELLEEAKKKIGSTPLEEAILQYPVETWRVWSSTYPRKYTEDSEEFPKRMEYLQKSAQEVRTWNATHRREPDQFLALNNTADCKVIPSVPGGLYPGNLPDHYKLPAGLMVD</sequence>
<reference evidence="1 2" key="1">
    <citation type="submission" date="2023-10" db="EMBL/GenBank/DDBJ databases">
        <authorList>
            <person name="Maclean D."/>
            <person name="Macfadyen A."/>
        </authorList>
    </citation>
    <scope>NUCLEOTIDE SEQUENCE [LARGE SCALE GENOMIC DNA]</scope>
</reference>
<organism evidence="1 2">
    <name type="scientific">Coccomyxa viridis</name>
    <dbReference type="NCBI Taxonomy" id="1274662"/>
    <lineage>
        <taxon>Eukaryota</taxon>
        <taxon>Viridiplantae</taxon>
        <taxon>Chlorophyta</taxon>
        <taxon>core chlorophytes</taxon>
        <taxon>Trebouxiophyceae</taxon>
        <taxon>Trebouxiophyceae incertae sedis</taxon>
        <taxon>Coccomyxaceae</taxon>
        <taxon>Coccomyxa</taxon>
    </lineage>
</organism>
<comment type="caution">
    <text evidence="1">The sequence shown here is derived from an EMBL/GenBank/DDBJ whole genome shotgun (WGS) entry which is preliminary data.</text>
</comment>
<accession>A0AAV1IKU9</accession>
<dbReference type="AlphaFoldDB" id="A0AAV1IKU9"/>
<dbReference type="EMBL" id="CAUYUE010000018">
    <property type="protein sequence ID" value="CAK0787734.1"/>
    <property type="molecule type" value="Genomic_DNA"/>
</dbReference>